<name>M4BDX8_HYAAE</name>
<feature type="domain" description="RRM" evidence="3">
    <location>
        <begin position="180"/>
        <end position="256"/>
    </location>
</feature>
<dbReference type="STRING" id="559515.M4BDX8"/>
<feature type="compositionally biased region" description="Polar residues" evidence="2">
    <location>
        <begin position="153"/>
        <end position="165"/>
    </location>
</feature>
<dbReference type="GO" id="GO:0003723">
    <property type="term" value="F:RNA binding"/>
    <property type="evidence" value="ECO:0007669"/>
    <property type="project" value="UniProtKB-UniRule"/>
</dbReference>
<dbReference type="InterPro" id="IPR035979">
    <property type="entry name" value="RBD_domain_sf"/>
</dbReference>
<organism evidence="4 5">
    <name type="scientific">Hyaloperonospora arabidopsidis (strain Emoy2)</name>
    <name type="common">Downy mildew agent</name>
    <name type="synonym">Peronospora arabidopsidis</name>
    <dbReference type="NCBI Taxonomy" id="559515"/>
    <lineage>
        <taxon>Eukaryota</taxon>
        <taxon>Sar</taxon>
        <taxon>Stramenopiles</taxon>
        <taxon>Oomycota</taxon>
        <taxon>Peronosporomycetes</taxon>
        <taxon>Peronosporales</taxon>
        <taxon>Peronosporaceae</taxon>
        <taxon>Hyaloperonospora</taxon>
    </lineage>
</organism>
<accession>M4BDX8</accession>
<dbReference type="SUPFAM" id="SSF54928">
    <property type="entry name" value="RNA-binding domain, RBD"/>
    <property type="match status" value="1"/>
</dbReference>
<reference evidence="4" key="2">
    <citation type="submission" date="2015-06" db="UniProtKB">
        <authorList>
            <consortium name="EnsemblProtists"/>
        </authorList>
    </citation>
    <scope>IDENTIFICATION</scope>
    <source>
        <strain evidence="4">Emoy2</strain>
    </source>
</reference>
<keyword evidence="5" id="KW-1185">Reference proteome</keyword>
<dbReference type="SMART" id="SM00360">
    <property type="entry name" value="RRM"/>
    <property type="match status" value="1"/>
</dbReference>
<evidence type="ECO:0000313" key="4">
    <source>
        <dbReference type="EnsemblProtists" id="HpaP804496"/>
    </source>
</evidence>
<dbReference type="AlphaFoldDB" id="M4BDX8"/>
<dbReference type="CDD" id="cd12325">
    <property type="entry name" value="RRM1_hnRNPA_hnRNPD_like"/>
    <property type="match status" value="1"/>
</dbReference>
<protein>
    <recommendedName>
        <fullName evidence="3">RRM domain-containing protein</fullName>
    </recommendedName>
</protein>
<dbReference type="InterPro" id="IPR000504">
    <property type="entry name" value="RRM_dom"/>
</dbReference>
<sequence>MMSTSHIHSDFCVWAMSGTAEHDSKALFMCSTIYVQYYTGGYNSGEVVIQRRMFTSRRGANGHQHSIAGMEGLGVVYEQEEPTTVESSQTDALSHEVRANGDNDEDDEEVRALSSNPDDLDGQQETRRAAPNQQQQQQFQQQQQQSRDYGDYGQSSGQHPQQQMEQHGGYDRNGSGPQPGKLFIGGVSWETTEDTLRQHFGKYGVLTDAALMKDKYTGQPRGFGFVTFADTLAIDRVLEETHTLDGRSVEVKRAIPREKTAPGARLVTCRDACSRETRWLRGWLLCITTMYFYWKEVKQSRKEEGQEEREKERETHTQKEKRETDRDREASRRTRRRRTNPLNTIKWRLLAPFWPSRATLARSLCPALLRPLS</sequence>
<dbReference type="Proteomes" id="UP000011713">
    <property type="component" value="Unassembled WGS sequence"/>
</dbReference>
<feature type="compositionally biased region" description="Basic and acidic residues" evidence="2">
    <location>
        <begin position="303"/>
        <end position="332"/>
    </location>
</feature>
<dbReference type="EnsemblProtists" id="HpaT804496">
    <property type="protein sequence ID" value="HpaP804496"/>
    <property type="gene ID" value="HpaG804496"/>
</dbReference>
<dbReference type="HOGENOM" id="CLU_742832_0_0_1"/>
<dbReference type="PANTHER" id="PTHR48035:SF2">
    <property type="entry name" value="RNA-BINDING REGION RNP-1 DOMAIN-CONTAINING PROTEIN"/>
    <property type="match status" value="1"/>
</dbReference>
<feature type="region of interest" description="Disordered" evidence="2">
    <location>
        <begin position="98"/>
        <end position="185"/>
    </location>
</feature>
<dbReference type="EMBL" id="JH598169">
    <property type="status" value="NOT_ANNOTATED_CDS"/>
    <property type="molecule type" value="Genomic_DNA"/>
</dbReference>
<evidence type="ECO:0000259" key="3">
    <source>
        <dbReference type="PROSITE" id="PS50102"/>
    </source>
</evidence>
<dbReference type="VEuPathDB" id="FungiDB:HpaG804496"/>
<dbReference type="InParanoid" id="M4BDX8"/>
<proteinExistence type="predicted"/>
<feature type="region of interest" description="Disordered" evidence="2">
    <location>
        <begin position="303"/>
        <end position="339"/>
    </location>
</feature>
<dbReference type="Pfam" id="PF00076">
    <property type="entry name" value="RRM_1"/>
    <property type="match status" value="1"/>
</dbReference>
<evidence type="ECO:0000256" key="2">
    <source>
        <dbReference type="SAM" id="MobiDB-lite"/>
    </source>
</evidence>
<dbReference type="InterPro" id="IPR012677">
    <property type="entry name" value="Nucleotide-bd_a/b_plait_sf"/>
</dbReference>
<dbReference type="FunFam" id="3.30.70.330:FF:000051">
    <property type="entry name" value="Heterogeneous nuclear ribonucleoprotein 1"/>
    <property type="match status" value="1"/>
</dbReference>
<dbReference type="PANTHER" id="PTHR48035">
    <property type="entry name" value="HETEROGENEOUS NUCLEAR RIBONUCLEOPROTEIN 1"/>
    <property type="match status" value="1"/>
</dbReference>
<reference evidence="5" key="1">
    <citation type="journal article" date="2010" name="Science">
        <title>Signatures of adaptation to obligate biotrophy in the Hyaloperonospora arabidopsidis genome.</title>
        <authorList>
            <person name="Baxter L."/>
            <person name="Tripathy S."/>
            <person name="Ishaque N."/>
            <person name="Boot N."/>
            <person name="Cabral A."/>
            <person name="Kemen E."/>
            <person name="Thines M."/>
            <person name="Ah-Fong A."/>
            <person name="Anderson R."/>
            <person name="Badejoko W."/>
            <person name="Bittner-Eddy P."/>
            <person name="Boore J.L."/>
            <person name="Chibucos M.C."/>
            <person name="Coates M."/>
            <person name="Dehal P."/>
            <person name="Delehaunty K."/>
            <person name="Dong S."/>
            <person name="Downton P."/>
            <person name="Dumas B."/>
            <person name="Fabro G."/>
            <person name="Fronick C."/>
            <person name="Fuerstenberg S.I."/>
            <person name="Fulton L."/>
            <person name="Gaulin E."/>
            <person name="Govers F."/>
            <person name="Hughes L."/>
            <person name="Humphray S."/>
            <person name="Jiang R.H."/>
            <person name="Judelson H."/>
            <person name="Kamoun S."/>
            <person name="Kyung K."/>
            <person name="Meijer H."/>
            <person name="Minx P."/>
            <person name="Morris P."/>
            <person name="Nelson J."/>
            <person name="Phuntumart V."/>
            <person name="Qutob D."/>
            <person name="Rehmany A."/>
            <person name="Rougon-Cardoso A."/>
            <person name="Ryden P."/>
            <person name="Torto-Alalibo T."/>
            <person name="Studholme D."/>
            <person name="Wang Y."/>
            <person name="Win J."/>
            <person name="Wood J."/>
            <person name="Clifton S.W."/>
            <person name="Rogers J."/>
            <person name="Van den Ackerveken G."/>
            <person name="Jones J.D."/>
            <person name="McDowell J.M."/>
            <person name="Beynon J."/>
            <person name="Tyler B.M."/>
        </authorList>
    </citation>
    <scope>NUCLEOTIDE SEQUENCE [LARGE SCALE GENOMIC DNA]</scope>
    <source>
        <strain evidence="5">Emoy2</strain>
    </source>
</reference>
<dbReference type="InterPro" id="IPR053260">
    <property type="entry name" value="hnRNP"/>
</dbReference>
<dbReference type="eggNOG" id="KOG0118">
    <property type="taxonomic scope" value="Eukaryota"/>
</dbReference>
<feature type="compositionally biased region" description="Low complexity" evidence="2">
    <location>
        <begin position="133"/>
        <end position="145"/>
    </location>
</feature>
<evidence type="ECO:0000313" key="5">
    <source>
        <dbReference type="Proteomes" id="UP000011713"/>
    </source>
</evidence>
<keyword evidence="1" id="KW-0694">RNA-binding</keyword>
<dbReference type="Gene3D" id="3.30.70.330">
    <property type="match status" value="1"/>
</dbReference>
<evidence type="ECO:0000256" key="1">
    <source>
        <dbReference type="PROSITE-ProRule" id="PRU00176"/>
    </source>
</evidence>
<dbReference type="PROSITE" id="PS50102">
    <property type="entry name" value="RRM"/>
    <property type="match status" value="1"/>
</dbReference>